<dbReference type="PANTHER" id="PTHR46825">
    <property type="entry name" value="D-ALANYL-D-ALANINE-CARBOXYPEPTIDASE/ENDOPEPTIDASE AMPH"/>
    <property type="match status" value="1"/>
</dbReference>
<dbReference type="InterPro" id="IPR012338">
    <property type="entry name" value="Beta-lactam/transpept-like"/>
</dbReference>
<dbReference type="GO" id="GO:0016020">
    <property type="term" value="C:membrane"/>
    <property type="evidence" value="ECO:0007669"/>
    <property type="project" value="UniProtKB-SubCell"/>
</dbReference>
<evidence type="ECO:0000313" key="5">
    <source>
        <dbReference type="EMBL" id="OJG93438.1"/>
    </source>
</evidence>
<dbReference type="Pfam" id="PF00144">
    <property type="entry name" value="Beta-lactamase"/>
    <property type="match status" value="1"/>
</dbReference>
<dbReference type="Proteomes" id="UP000183039">
    <property type="component" value="Unassembled WGS sequence"/>
</dbReference>
<gene>
    <name evidence="4" type="ORF">ATZ33_14995</name>
    <name evidence="5" type="ORF">RV15_GL000040</name>
</gene>
<dbReference type="Proteomes" id="UP000065511">
    <property type="component" value="Chromosome"/>
</dbReference>
<keyword evidence="2" id="KW-0472">Membrane</keyword>
<accession>A0A0S3KE98</accession>
<dbReference type="EMBL" id="JXLC01000001">
    <property type="protein sequence ID" value="OJG93438.1"/>
    <property type="molecule type" value="Genomic_DNA"/>
</dbReference>
<comment type="subcellular location">
    <subcellularLocation>
        <location evidence="1">Membrane</location>
    </subcellularLocation>
</comment>
<keyword evidence="4" id="KW-0378">Hydrolase</keyword>
<dbReference type="InterPro" id="IPR050491">
    <property type="entry name" value="AmpC-like"/>
</dbReference>
<dbReference type="OrthoDB" id="9803467at2"/>
<evidence type="ECO:0000256" key="2">
    <source>
        <dbReference type="ARBA" id="ARBA00023136"/>
    </source>
</evidence>
<protein>
    <submittedName>
        <fullName evidence="4">Serine hydrolase</fullName>
    </submittedName>
</protein>
<name>A0A0S3KE98_9ENTE</name>
<dbReference type="InterPro" id="IPR001466">
    <property type="entry name" value="Beta-lactam-related"/>
</dbReference>
<evidence type="ECO:0000313" key="4">
    <source>
        <dbReference type="EMBL" id="ALS02634.1"/>
    </source>
</evidence>
<dbReference type="EMBL" id="CP013614">
    <property type="protein sequence ID" value="ALS02634.1"/>
    <property type="molecule type" value="Genomic_DNA"/>
</dbReference>
<dbReference type="RefSeq" id="WP_071876049.1">
    <property type="nucleotide sequence ID" value="NZ_JXLC01000001.1"/>
</dbReference>
<dbReference type="PANTHER" id="PTHR46825:SF11">
    <property type="entry name" value="PENICILLIN-BINDING PROTEIN 4"/>
    <property type="match status" value="1"/>
</dbReference>
<organism evidence="5 7">
    <name type="scientific">Enterococcus silesiacus</name>
    <dbReference type="NCBI Taxonomy" id="332949"/>
    <lineage>
        <taxon>Bacteria</taxon>
        <taxon>Bacillati</taxon>
        <taxon>Bacillota</taxon>
        <taxon>Bacilli</taxon>
        <taxon>Lactobacillales</taxon>
        <taxon>Enterococcaceae</taxon>
        <taxon>Enterococcus</taxon>
    </lineage>
</organism>
<sequence>MNIKQSIPNDFSGFVNVIANDKSLLCESYGYRDLPNQIKNNLETIFSTASGGKTFVAVAIMKLIEEKKIGIDQPIKHILSKQMPNIDPSVTVHQLLNHTSGIGDYYDEELLSDYADLWQDFPNYKIRKNSDLLPLFIDKKMVDTPGKKFQYNNTGYVLLAMIIEEVTRQAFDHYLKQVIFDPAGMTSTGYFALDRLPGNVANSYIYDKETTDYYSNIYSIDVKGTGAGGCFTTLKDLERFWQILFSGKIISEHAVTLIHTMQAADHYGYGFWIAKKADHTFPYMQGHDPGVSFISSYNKTLSLQITLMSNLEQDVWSLHKEIATIFSEDDHLTEK</sequence>
<evidence type="ECO:0000259" key="3">
    <source>
        <dbReference type="Pfam" id="PF00144"/>
    </source>
</evidence>
<dbReference type="SUPFAM" id="SSF56601">
    <property type="entry name" value="beta-lactamase/transpeptidase-like"/>
    <property type="match status" value="1"/>
</dbReference>
<evidence type="ECO:0000313" key="7">
    <source>
        <dbReference type="Proteomes" id="UP000183039"/>
    </source>
</evidence>
<dbReference type="GO" id="GO:0016787">
    <property type="term" value="F:hydrolase activity"/>
    <property type="evidence" value="ECO:0007669"/>
    <property type="project" value="UniProtKB-KW"/>
</dbReference>
<reference evidence="5 7" key="1">
    <citation type="submission" date="2014-12" db="EMBL/GenBank/DDBJ databases">
        <title>Draft genome sequences of 29 type strains of Enterococci.</title>
        <authorList>
            <person name="Zhong Z."/>
            <person name="Sun Z."/>
            <person name="Liu W."/>
            <person name="Zhang W."/>
            <person name="Zhang H."/>
        </authorList>
    </citation>
    <scope>NUCLEOTIDE SEQUENCE [LARGE SCALE GENOMIC DNA]</scope>
    <source>
        <strain evidence="5 7">DSM 22801</strain>
    </source>
</reference>
<dbReference type="KEGG" id="ess:ATZ33_14995"/>
<evidence type="ECO:0000313" key="6">
    <source>
        <dbReference type="Proteomes" id="UP000065511"/>
    </source>
</evidence>
<feature type="domain" description="Beta-lactamase-related" evidence="3">
    <location>
        <begin position="15"/>
        <end position="312"/>
    </location>
</feature>
<reference evidence="4 6" key="2">
    <citation type="submission" date="2015-12" db="EMBL/GenBank/DDBJ databases">
        <authorList>
            <person name="Lauer A."/>
            <person name="Humrighouse B."/>
            <person name="Loparev V."/>
            <person name="Shewmaker P.L."/>
            <person name="Whitney A.M."/>
            <person name="McLaughlin R.W."/>
        </authorList>
    </citation>
    <scope>NUCLEOTIDE SEQUENCE [LARGE SCALE GENOMIC DNA]</scope>
    <source>
        <strain evidence="4 6">LMG 23085</strain>
    </source>
</reference>
<proteinExistence type="predicted"/>
<keyword evidence="6" id="KW-1185">Reference proteome</keyword>
<dbReference type="Gene3D" id="3.40.710.10">
    <property type="entry name" value="DD-peptidase/beta-lactamase superfamily"/>
    <property type="match status" value="1"/>
</dbReference>
<dbReference type="AlphaFoldDB" id="A0A0S3KE98"/>
<evidence type="ECO:0000256" key="1">
    <source>
        <dbReference type="ARBA" id="ARBA00004370"/>
    </source>
</evidence>